<protein>
    <submittedName>
        <fullName evidence="1">Low affinity Fe/Cu permease</fullName>
    </submittedName>
</protein>
<proteinExistence type="predicted"/>
<keyword evidence="2" id="KW-1185">Reference proteome</keyword>
<dbReference type="STRING" id="1045774.SAMN05421872_102373"/>
<dbReference type="OrthoDB" id="4479821at2"/>
<evidence type="ECO:0000313" key="2">
    <source>
        <dbReference type="Proteomes" id="UP000199034"/>
    </source>
</evidence>
<evidence type="ECO:0000313" key="1">
    <source>
        <dbReference type="EMBL" id="SDC47266.1"/>
    </source>
</evidence>
<name>A0A1G6LX16_9ACTN</name>
<dbReference type="GO" id="GO:0055085">
    <property type="term" value="P:transmembrane transport"/>
    <property type="evidence" value="ECO:0007669"/>
    <property type="project" value="InterPro"/>
</dbReference>
<dbReference type="RefSeq" id="WP_090851816.1">
    <property type="nucleotide sequence ID" value="NZ_FMZM01000002.1"/>
</dbReference>
<accession>A0A1G6LX16</accession>
<dbReference type="AlphaFoldDB" id="A0A1G6LX16"/>
<dbReference type="EMBL" id="FMZM01000002">
    <property type="protein sequence ID" value="SDC47266.1"/>
    <property type="molecule type" value="Genomic_DNA"/>
</dbReference>
<sequence length="135" mass="15081">MSNEETRSDAAQDRGKQDGRSGFDRFVEAAYFQVSRAPFFGLCLLIVVAWAVSFPLFPDAKSWQVVIHTVSSVLSLMLLVLLENAGRRSEEAAQEKLNVIAEALSDLMSSRAQQDPTLEESVRRLRDAVGLEERH</sequence>
<organism evidence="1 2">
    <name type="scientific">Nocardioides lianchengensis</name>
    <dbReference type="NCBI Taxonomy" id="1045774"/>
    <lineage>
        <taxon>Bacteria</taxon>
        <taxon>Bacillati</taxon>
        <taxon>Actinomycetota</taxon>
        <taxon>Actinomycetes</taxon>
        <taxon>Propionibacteriales</taxon>
        <taxon>Nocardioidaceae</taxon>
        <taxon>Nocardioides</taxon>
    </lineage>
</organism>
<reference evidence="1 2" key="1">
    <citation type="submission" date="2016-10" db="EMBL/GenBank/DDBJ databases">
        <authorList>
            <person name="de Groot N.N."/>
        </authorList>
    </citation>
    <scope>NUCLEOTIDE SEQUENCE [LARGE SCALE GENOMIC DNA]</scope>
    <source>
        <strain evidence="1 2">CGMCC 4.6858</strain>
    </source>
</reference>
<dbReference type="Pfam" id="PF04120">
    <property type="entry name" value="Iron_permease"/>
    <property type="match status" value="1"/>
</dbReference>
<gene>
    <name evidence="1" type="ORF">SAMN05421872_102373</name>
</gene>
<dbReference type="Proteomes" id="UP000199034">
    <property type="component" value="Unassembled WGS sequence"/>
</dbReference>
<dbReference type="InterPro" id="IPR007251">
    <property type="entry name" value="Iron_permease_Fet4"/>
</dbReference>